<protein>
    <submittedName>
        <fullName evidence="1">Uncharacterized protein</fullName>
    </submittedName>
</protein>
<keyword evidence="2" id="KW-1185">Reference proteome</keyword>
<proteinExistence type="predicted"/>
<name>A0ABT6KQT9_9MICO</name>
<accession>A0ABT6KQT9</accession>
<gene>
    <name evidence="1" type="ORF">M2152_001751</name>
</gene>
<dbReference type="EMBL" id="JARXVQ010000001">
    <property type="protein sequence ID" value="MDH6181569.1"/>
    <property type="molecule type" value="Genomic_DNA"/>
</dbReference>
<dbReference type="RefSeq" id="WP_322133879.1">
    <property type="nucleotide sequence ID" value="NZ_CP085036.1"/>
</dbReference>
<evidence type="ECO:0000313" key="2">
    <source>
        <dbReference type="Proteomes" id="UP001160142"/>
    </source>
</evidence>
<evidence type="ECO:0000313" key="1">
    <source>
        <dbReference type="EMBL" id="MDH6181569.1"/>
    </source>
</evidence>
<organism evidence="1 2">
    <name type="scientific">Antiquaquibacter oligotrophicus</name>
    <dbReference type="NCBI Taxonomy" id="2880260"/>
    <lineage>
        <taxon>Bacteria</taxon>
        <taxon>Bacillati</taxon>
        <taxon>Actinomycetota</taxon>
        <taxon>Actinomycetes</taxon>
        <taxon>Micrococcales</taxon>
        <taxon>Microbacteriaceae</taxon>
        <taxon>Antiquaquibacter</taxon>
    </lineage>
</organism>
<comment type="caution">
    <text evidence="1">The sequence shown here is derived from an EMBL/GenBank/DDBJ whole genome shotgun (WGS) entry which is preliminary data.</text>
</comment>
<dbReference type="Proteomes" id="UP001160142">
    <property type="component" value="Unassembled WGS sequence"/>
</dbReference>
<sequence length="53" mass="5782">MYGLDKHADLSFLPASVFIQLRVGQNELVLAFDSDALVTVEESIEIGMPGKES</sequence>
<reference evidence="1 2" key="1">
    <citation type="submission" date="2023-04" db="EMBL/GenBank/DDBJ databases">
        <title>Genome Encyclopedia of Bacteria and Archaea VI: Functional Genomics of Type Strains.</title>
        <authorList>
            <person name="Whitman W."/>
        </authorList>
    </citation>
    <scope>NUCLEOTIDE SEQUENCE [LARGE SCALE GENOMIC DNA]</scope>
    <source>
        <strain evidence="1 2">SG_E_30_P1</strain>
    </source>
</reference>